<keyword evidence="1" id="KW-0732">Signal</keyword>
<dbReference type="PANTHER" id="PTHR11647:SF1">
    <property type="entry name" value="COLLAPSIN RESPONSE MEDIATOR PROTEIN"/>
    <property type="match status" value="1"/>
</dbReference>
<evidence type="ECO:0000256" key="1">
    <source>
        <dbReference type="SAM" id="SignalP"/>
    </source>
</evidence>
<dbReference type="PANTHER" id="PTHR11647">
    <property type="entry name" value="HYDRANTOINASE/DIHYDROPYRIMIDINASE FAMILY MEMBER"/>
    <property type="match status" value="1"/>
</dbReference>
<dbReference type="InterPro" id="IPR011059">
    <property type="entry name" value="Metal-dep_hydrolase_composite"/>
</dbReference>
<name>A0A3D4VE12_9BACT</name>
<dbReference type="InterPro" id="IPR050378">
    <property type="entry name" value="Metallo-dep_Hydrolases_sf"/>
</dbReference>
<dbReference type="InterPro" id="IPR032466">
    <property type="entry name" value="Metal_Hydrolase"/>
</dbReference>
<keyword evidence="3" id="KW-0378">Hydrolase</keyword>
<dbReference type="GO" id="GO:0016811">
    <property type="term" value="F:hydrolase activity, acting on carbon-nitrogen (but not peptide) bonds, in linear amides"/>
    <property type="evidence" value="ECO:0007669"/>
    <property type="project" value="InterPro"/>
</dbReference>
<dbReference type="Gene3D" id="3.20.20.140">
    <property type="entry name" value="Metal-dependent hydrolases"/>
    <property type="match status" value="1"/>
</dbReference>
<dbReference type="Gene3D" id="3.30.1490.130">
    <property type="entry name" value="D-aminoacylase. Domain 3"/>
    <property type="match status" value="1"/>
</dbReference>
<protein>
    <submittedName>
        <fullName evidence="3">Amidohydrolase</fullName>
    </submittedName>
</protein>
<feature type="domain" description="Amidohydrolase 3" evidence="2">
    <location>
        <begin position="84"/>
        <end position="515"/>
    </location>
</feature>
<accession>A0A3D4VE12</accession>
<gene>
    <name evidence="3" type="ORF">DGD08_17775</name>
</gene>
<organism evidence="3 4">
    <name type="scientific">Gemmatimonas aurantiaca</name>
    <dbReference type="NCBI Taxonomy" id="173480"/>
    <lineage>
        <taxon>Bacteria</taxon>
        <taxon>Pseudomonadati</taxon>
        <taxon>Gemmatimonadota</taxon>
        <taxon>Gemmatimonadia</taxon>
        <taxon>Gemmatimonadales</taxon>
        <taxon>Gemmatimonadaceae</taxon>
        <taxon>Gemmatimonas</taxon>
    </lineage>
</organism>
<dbReference type="Proteomes" id="UP000264071">
    <property type="component" value="Unassembled WGS sequence"/>
</dbReference>
<sequence>MISPRVSLFARAFFTCCTGLAGLFCLAGAAQAQETADTVDVLITGGQVYDGTGAPARTAAIGLRGDRIRFVGAVPRGVVARERIDARGLIVAPGFIDPHTHAYEGLPRLNATARQNASSLMQGVTTVVLGADGRGPIDVRIALDSAERAGLGTNTYALVGFGTVRGRVLGASSAPATPAQVTAMRALIVKGMEEGAYGVGSGLFYAPQSYSTTDEVLAVVSAARPFGGVYDTHQRDESSYTIGLFASVQESIRIGCESGLTTNIGHIKALGVDVWGKADSVLSIMGAARKRGCVVVADQYPWTASGTGLSAALLPRWVQAGGRDSLLARTNDGATRTRILTEMEENLRRRGGDSTLLLINGGVGSAPYIGKTLRDVSRSSGRSAVDAALGLIERGLDMGVASFNMTESDIETFMRDPFVMTSSDGSSGHPRLYGTFPRKIRRYVLDKPVITMARMVEASSGQVARTYGLTDRGALRPGAYADVIVFDPRTIRDEATYTEPTKLATGMRFVFVNGKAAVRDGSLTRALAGRALRKR</sequence>
<dbReference type="Pfam" id="PF07969">
    <property type="entry name" value="Amidohydro_3"/>
    <property type="match status" value="1"/>
</dbReference>
<dbReference type="EMBL" id="DPIY01000012">
    <property type="protein sequence ID" value="HCT59054.1"/>
    <property type="molecule type" value="Genomic_DNA"/>
</dbReference>
<dbReference type="SUPFAM" id="SSF51338">
    <property type="entry name" value="Composite domain of metallo-dependent hydrolases"/>
    <property type="match status" value="1"/>
</dbReference>
<dbReference type="InterPro" id="IPR013108">
    <property type="entry name" value="Amidohydro_3"/>
</dbReference>
<dbReference type="Gene3D" id="2.30.40.10">
    <property type="entry name" value="Urease, subunit C, domain 1"/>
    <property type="match status" value="1"/>
</dbReference>
<dbReference type="AlphaFoldDB" id="A0A3D4VE12"/>
<proteinExistence type="predicted"/>
<evidence type="ECO:0000313" key="4">
    <source>
        <dbReference type="Proteomes" id="UP000264071"/>
    </source>
</evidence>
<dbReference type="InterPro" id="IPR023100">
    <property type="entry name" value="D-aminoacylase_insert_dom_sf"/>
</dbReference>
<evidence type="ECO:0000313" key="3">
    <source>
        <dbReference type="EMBL" id="HCT59054.1"/>
    </source>
</evidence>
<comment type="caution">
    <text evidence="3">The sequence shown here is derived from an EMBL/GenBank/DDBJ whole genome shotgun (WGS) entry which is preliminary data.</text>
</comment>
<feature type="signal peptide" evidence="1">
    <location>
        <begin position="1"/>
        <end position="32"/>
    </location>
</feature>
<feature type="chain" id="PRO_5017581131" evidence="1">
    <location>
        <begin position="33"/>
        <end position="535"/>
    </location>
</feature>
<reference evidence="3 4" key="1">
    <citation type="journal article" date="2018" name="Nat. Biotechnol.">
        <title>A standardized bacterial taxonomy based on genome phylogeny substantially revises the tree of life.</title>
        <authorList>
            <person name="Parks D.H."/>
            <person name="Chuvochina M."/>
            <person name="Waite D.W."/>
            <person name="Rinke C."/>
            <person name="Skarshewski A."/>
            <person name="Chaumeil P.A."/>
            <person name="Hugenholtz P."/>
        </authorList>
    </citation>
    <scope>NUCLEOTIDE SEQUENCE [LARGE SCALE GENOMIC DNA]</scope>
    <source>
        <strain evidence="3">UBA8844</strain>
    </source>
</reference>
<dbReference type="SUPFAM" id="SSF51556">
    <property type="entry name" value="Metallo-dependent hydrolases"/>
    <property type="match status" value="1"/>
</dbReference>
<evidence type="ECO:0000259" key="2">
    <source>
        <dbReference type="Pfam" id="PF07969"/>
    </source>
</evidence>